<evidence type="ECO:0000256" key="2">
    <source>
        <dbReference type="SAM" id="MobiDB-lite"/>
    </source>
</evidence>
<dbReference type="SMART" id="SM00317">
    <property type="entry name" value="SET"/>
    <property type="match status" value="1"/>
</dbReference>
<dbReference type="GO" id="GO:0034967">
    <property type="term" value="C:Set3 complex"/>
    <property type="evidence" value="ECO:0007669"/>
    <property type="project" value="TreeGrafter"/>
</dbReference>
<evidence type="ECO:0000313" key="5">
    <source>
        <dbReference type="Proteomes" id="UP000267251"/>
    </source>
</evidence>
<feature type="compositionally biased region" description="Basic and acidic residues" evidence="2">
    <location>
        <begin position="478"/>
        <end position="516"/>
    </location>
</feature>
<evidence type="ECO:0000313" key="4">
    <source>
        <dbReference type="EMBL" id="RKP11296.1"/>
    </source>
</evidence>
<evidence type="ECO:0000259" key="3">
    <source>
        <dbReference type="SMART" id="SM00317"/>
    </source>
</evidence>
<dbReference type="InterPro" id="IPR001214">
    <property type="entry name" value="SET_dom"/>
</dbReference>
<gene>
    <name evidence="4" type="ORF">BJ684DRAFT_22152</name>
</gene>
<dbReference type="SUPFAM" id="SSF82199">
    <property type="entry name" value="SET domain"/>
    <property type="match status" value="1"/>
</dbReference>
<feature type="compositionally biased region" description="Low complexity" evidence="2">
    <location>
        <begin position="587"/>
        <end position="603"/>
    </location>
</feature>
<feature type="region of interest" description="Disordered" evidence="2">
    <location>
        <begin position="69"/>
        <end position="97"/>
    </location>
</feature>
<dbReference type="Pfam" id="PF00856">
    <property type="entry name" value="SET"/>
    <property type="match status" value="1"/>
</dbReference>
<feature type="domain" description="SET" evidence="3">
    <location>
        <begin position="2"/>
        <end position="127"/>
    </location>
</feature>
<evidence type="ECO:0000256" key="1">
    <source>
        <dbReference type="ARBA" id="ARBA00022853"/>
    </source>
</evidence>
<dbReference type="InterPro" id="IPR046341">
    <property type="entry name" value="SET_dom_sf"/>
</dbReference>
<feature type="region of interest" description="Disordered" evidence="2">
    <location>
        <begin position="425"/>
        <end position="522"/>
    </location>
</feature>
<sequence length="623" mass="68177">MYPRSVYVSDPLSQYSLLGIEKPYVLPHPSSGPLTLVVDARLVGNEMRFIRRSCRPNCCLRSVVVDSGEDEEMGEVEVEREGEGQRQEEGNGKEESVSKVRLAIFATRAVGKGEELTLPWSWDPDHICSKPPPPPEPLPGKKGGGARGGQTTPATLATGRGKRAVSATTDKAGNDALTKRKEEKEEEREMARIYTAVLSSMECACHDVRTCRWEAMRRWLGGWKATTSPPPSPRSLAREAMNREVGYEEDMRVAGAPGKVRERIRRGLRELEDLAQETHAVRPMGGALLWRKALVQEFKEDRTEMKRRRQEALERAKGDEAMDVEDMGEERVQETKSKRRKVVLEEDEEGKTMTTPVKEVIQSEVEKKDKMDWESAGPPSNQSVLKEEFEMKKKEEEKVTPIAATPVVVEKPKVKVRISLADYRKRSGMDLASRSSGTSSLTTGGSTETSISPVTPVKESSSVRATDENPKASLLVPEDAKIDEAGTLDKVELEEAKEEKGVKKEEEVKKGEEVKVETPVVPKPPMAMRMSLAEYAKKRAQLAASSESSAGAVVSGNQGKCLLPSLTKGSPGSEALQDTTKPKGEGATTPSPSSPTASSTTTPAVPPTICLSPVRAGTKGKYP</sequence>
<keyword evidence="5" id="KW-1185">Reference proteome</keyword>
<feature type="region of interest" description="Disordered" evidence="2">
    <location>
        <begin position="541"/>
        <end position="623"/>
    </location>
</feature>
<dbReference type="AlphaFoldDB" id="A0A4P9XY09"/>
<feature type="compositionally biased region" description="Basic and acidic residues" evidence="2">
    <location>
        <begin position="77"/>
        <end position="97"/>
    </location>
</feature>
<feature type="compositionally biased region" description="Low complexity" evidence="2">
    <location>
        <begin position="433"/>
        <end position="452"/>
    </location>
</feature>
<reference evidence="5" key="1">
    <citation type="journal article" date="2018" name="Nat. Microbiol.">
        <title>Leveraging single-cell genomics to expand the fungal tree of life.</title>
        <authorList>
            <person name="Ahrendt S.R."/>
            <person name="Quandt C.A."/>
            <person name="Ciobanu D."/>
            <person name="Clum A."/>
            <person name="Salamov A."/>
            <person name="Andreopoulos B."/>
            <person name="Cheng J.F."/>
            <person name="Woyke T."/>
            <person name="Pelin A."/>
            <person name="Henrissat B."/>
            <person name="Reynolds N.K."/>
            <person name="Benny G.L."/>
            <person name="Smith M.E."/>
            <person name="James T.Y."/>
            <person name="Grigoriev I.V."/>
        </authorList>
    </citation>
    <scope>NUCLEOTIDE SEQUENCE [LARGE SCALE GENOMIC DNA]</scope>
</reference>
<feature type="compositionally biased region" description="Low complexity" evidence="2">
    <location>
        <begin position="543"/>
        <end position="556"/>
    </location>
</feature>
<dbReference type="GO" id="GO:0070210">
    <property type="term" value="C:Rpd3L-Expanded complex"/>
    <property type="evidence" value="ECO:0007669"/>
    <property type="project" value="TreeGrafter"/>
</dbReference>
<organism evidence="4 5">
    <name type="scientific">Piptocephalis cylindrospora</name>
    <dbReference type="NCBI Taxonomy" id="1907219"/>
    <lineage>
        <taxon>Eukaryota</taxon>
        <taxon>Fungi</taxon>
        <taxon>Fungi incertae sedis</taxon>
        <taxon>Zoopagomycota</taxon>
        <taxon>Zoopagomycotina</taxon>
        <taxon>Zoopagomycetes</taxon>
        <taxon>Zoopagales</taxon>
        <taxon>Piptocephalidaceae</taxon>
        <taxon>Piptocephalis</taxon>
    </lineage>
</organism>
<dbReference type="PANTHER" id="PTHR46462:SF3">
    <property type="entry name" value="UPSET, ISOFORM A"/>
    <property type="match status" value="1"/>
</dbReference>
<accession>A0A4P9XY09</accession>
<dbReference type="EMBL" id="KZ989032">
    <property type="protein sequence ID" value="RKP11296.1"/>
    <property type="molecule type" value="Genomic_DNA"/>
</dbReference>
<dbReference type="Gene3D" id="2.170.270.10">
    <property type="entry name" value="SET domain"/>
    <property type="match status" value="1"/>
</dbReference>
<dbReference type="OrthoDB" id="79252at2759"/>
<dbReference type="Proteomes" id="UP000267251">
    <property type="component" value="Unassembled WGS sequence"/>
</dbReference>
<protein>
    <recommendedName>
        <fullName evidence="3">SET domain-containing protein</fullName>
    </recommendedName>
</protein>
<dbReference type="GO" id="GO:0006325">
    <property type="term" value="P:chromatin organization"/>
    <property type="evidence" value="ECO:0007669"/>
    <property type="project" value="UniProtKB-KW"/>
</dbReference>
<name>A0A4P9XY09_9FUNG</name>
<feature type="region of interest" description="Disordered" evidence="2">
    <location>
        <begin position="122"/>
        <end position="184"/>
    </location>
</feature>
<dbReference type="GO" id="GO:0006355">
    <property type="term" value="P:regulation of DNA-templated transcription"/>
    <property type="evidence" value="ECO:0007669"/>
    <property type="project" value="TreeGrafter"/>
</dbReference>
<dbReference type="PANTHER" id="PTHR46462">
    <property type="entry name" value="UPSET, ISOFORM A"/>
    <property type="match status" value="1"/>
</dbReference>
<keyword evidence="1" id="KW-0156">Chromatin regulator</keyword>
<feature type="region of interest" description="Disordered" evidence="2">
    <location>
        <begin position="305"/>
        <end position="353"/>
    </location>
</feature>
<feature type="region of interest" description="Disordered" evidence="2">
    <location>
        <begin position="366"/>
        <end position="385"/>
    </location>
</feature>
<proteinExistence type="predicted"/>
<feature type="compositionally biased region" description="Basic and acidic residues" evidence="2">
    <location>
        <begin position="305"/>
        <end position="320"/>
    </location>
</feature>